<accession>A0ABD6E9L0</accession>
<feature type="compositionally biased region" description="Polar residues" evidence="1">
    <location>
        <begin position="166"/>
        <end position="176"/>
    </location>
</feature>
<feature type="region of interest" description="Disordered" evidence="1">
    <location>
        <begin position="1"/>
        <end position="71"/>
    </location>
</feature>
<name>A0ABD6E9L0_9BILA</name>
<evidence type="ECO:0000256" key="1">
    <source>
        <dbReference type="SAM" id="MobiDB-lite"/>
    </source>
</evidence>
<organism evidence="2 3">
    <name type="scientific">Gnathostoma spinigerum</name>
    <dbReference type="NCBI Taxonomy" id="75299"/>
    <lineage>
        <taxon>Eukaryota</taxon>
        <taxon>Metazoa</taxon>
        <taxon>Ecdysozoa</taxon>
        <taxon>Nematoda</taxon>
        <taxon>Chromadorea</taxon>
        <taxon>Rhabditida</taxon>
        <taxon>Spirurina</taxon>
        <taxon>Gnathostomatomorpha</taxon>
        <taxon>Gnathostomatoidea</taxon>
        <taxon>Gnathostomatidae</taxon>
        <taxon>Gnathostoma</taxon>
    </lineage>
</organism>
<comment type="caution">
    <text evidence="2">The sequence shown here is derived from an EMBL/GenBank/DDBJ whole genome shotgun (WGS) entry which is preliminary data.</text>
</comment>
<protein>
    <submittedName>
        <fullName evidence="2">Uncharacterized protein</fullName>
    </submittedName>
</protein>
<proteinExistence type="predicted"/>
<feature type="region of interest" description="Disordered" evidence="1">
    <location>
        <begin position="85"/>
        <end position="112"/>
    </location>
</feature>
<feature type="compositionally biased region" description="Polar residues" evidence="1">
    <location>
        <begin position="28"/>
        <end position="37"/>
    </location>
</feature>
<sequence>MAEIRFDLKKLEEKEQEEKRRAEENTRETISNTAQLQSSHHVGSSLRSSQTPVRNSSQSGPTTSNGTPIPNESLRRTILMHRHCQGVSSVRREQTSRRTYVRPSGLERQSNSQPVVLNFDEPGGARIESTRVLRRRQRDKESFEAPRAKLSVNVIERLENCPSCSDASIQKKSISAENADEAHSSPSCAEDDVQPLEVDELPPVTHQVSNEHGGKENTNKNAHSLESEVKLE</sequence>
<feature type="compositionally biased region" description="Low complexity" evidence="1">
    <location>
        <begin position="38"/>
        <end position="49"/>
    </location>
</feature>
<keyword evidence="3" id="KW-1185">Reference proteome</keyword>
<dbReference type="EMBL" id="JBGFUD010000022">
    <property type="protein sequence ID" value="MFH4973393.1"/>
    <property type="molecule type" value="Genomic_DNA"/>
</dbReference>
<dbReference type="Proteomes" id="UP001608902">
    <property type="component" value="Unassembled WGS sequence"/>
</dbReference>
<feature type="compositionally biased region" description="Basic and acidic residues" evidence="1">
    <location>
        <begin position="1"/>
        <end position="27"/>
    </location>
</feature>
<reference evidence="2 3" key="1">
    <citation type="submission" date="2024-08" db="EMBL/GenBank/DDBJ databases">
        <title>Gnathostoma spinigerum genome.</title>
        <authorList>
            <person name="Gonzalez-Bertolin B."/>
            <person name="Monzon S."/>
            <person name="Zaballos A."/>
            <person name="Jimenez P."/>
            <person name="Dekumyoy P."/>
            <person name="Varona S."/>
            <person name="Cuesta I."/>
            <person name="Sumanam S."/>
            <person name="Adisakwattana P."/>
            <person name="Gasser R.B."/>
            <person name="Hernandez-Gonzalez A."/>
            <person name="Young N.D."/>
            <person name="Perteguer M.J."/>
        </authorList>
    </citation>
    <scope>NUCLEOTIDE SEQUENCE [LARGE SCALE GENOMIC DNA]</scope>
    <source>
        <strain evidence="2">AL3</strain>
        <tissue evidence="2">Liver</tissue>
    </source>
</reference>
<feature type="compositionally biased region" description="Basic and acidic residues" evidence="1">
    <location>
        <begin position="212"/>
        <end position="232"/>
    </location>
</feature>
<feature type="compositionally biased region" description="Acidic residues" evidence="1">
    <location>
        <begin position="189"/>
        <end position="200"/>
    </location>
</feature>
<feature type="region of interest" description="Disordered" evidence="1">
    <location>
        <begin position="166"/>
        <end position="232"/>
    </location>
</feature>
<evidence type="ECO:0000313" key="3">
    <source>
        <dbReference type="Proteomes" id="UP001608902"/>
    </source>
</evidence>
<evidence type="ECO:0000313" key="2">
    <source>
        <dbReference type="EMBL" id="MFH4973393.1"/>
    </source>
</evidence>
<feature type="compositionally biased region" description="Polar residues" evidence="1">
    <location>
        <begin position="50"/>
        <end position="70"/>
    </location>
</feature>
<gene>
    <name evidence="2" type="ORF">AB6A40_000102</name>
</gene>
<dbReference type="AlphaFoldDB" id="A0ABD6E9L0"/>